<reference evidence="6" key="1">
    <citation type="submission" date="2025-08" db="UniProtKB">
        <authorList>
            <consortium name="RefSeq"/>
        </authorList>
    </citation>
    <scope>IDENTIFICATION</scope>
</reference>
<keyword evidence="3" id="KW-0378">Hydrolase</keyword>
<dbReference type="GO" id="GO:0006751">
    <property type="term" value="P:glutathione catabolic process"/>
    <property type="evidence" value="ECO:0007669"/>
    <property type="project" value="UniProtKB-UniRule"/>
</dbReference>
<feature type="binding site" evidence="2">
    <location>
        <position position="467"/>
    </location>
    <ligand>
        <name>L-glutamate</name>
        <dbReference type="ChEBI" id="CHEBI:29985"/>
    </ligand>
</feature>
<dbReference type="SUPFAM" id="SSF56235">
    <property type="entry name" value="N-terminal nucleophile aminohydrolases (Ntn hydrolases)"/>
    <property type="match status" value="1"/>
</dbReference>
<dbReference type="EC" id="3.4.19.13" evidence="3"/>
<dbReference type="InterPro" id="IPR043138">
    <property type="entry name" value="GGT_lsub"/>
</dbReference>
<feature type="binding site" evidence="2">
    <location>
        <position position="420"/>
    </location>
    <ligand>
        <name>L-glutamate</name>
        <dbReference type="ChEBI" id="CHEBI:29985"/>
    </ligand>
</feature>
<feature type="binding site" evidence="2">
    <location>
        <begin position="445"/>
        <end position="446"/>
    </location>
    <ligand>
        <name>L-glutamate</name>
        <dbReference type="ChEBI" id="CHEBI:29985"/>
    </ligand>
</feature>
<dbReference type="GO" id="GO:0005886">
    <property type="term" value="C:plasma membrane"/>
    <property type="evidence" value="ECO:0007669"/>
    <property type="project" value="TreeGrafter"/>
</dbReference>
<dbReference type="Gene3D" id="1.10.246.130">
    <property type="match status" value="1"/>
</dbReference>
<proteinExistence type="predicted"/>
<dbReference type="Gene3D" id="3.60.20.40">
    <property type="match status" value="1"/>
</dbReference>
<dbReference type="PANTHER" id="PTHR11686">
    <property type="entry name" value="GAMMA GLUTAMYL TRANSPEPTIDASE"/>
    <property type="match status" value="1"/>
</dbReference>
<comment type="function">
    <text evidence="3">Cleaves the gamma-glutamyl peptide bond of glutathione and glutathione conjugates.</text>
</comment>
<dbReference type="KEGG" id="sind:105157387"/>
<evidence type="ECO:0000256" key="3">
    <source>
        <dbReference type="RuleBase" id="RU368068"/>
    </source>
</evidence>
<accession>A0A8M8UVB4</accession>
<dbReference type="OrthoDB" id="2015213at2759"/>
<evidence type="ECO:0000313" key="5">
    <source>
        <dbReference type="Proteomes" id="UP000504604"/>
    </source>
</evidence>
<organism evidence="5 6">
    <name type="scientific">Sesamum indicum</name>
    <name type="common">Oriental sesame</name>
    <name type="synonym">Sesamum orientale</name>
    <dbReference type="NCBI Taxonomy" id="4182"/>
    <lineage>
        <taxon>Eukaryota</taxon>
        <taxon>Viridiplantae</taxon>
        <taxon>Streptophyta</taxon>
        <taxon>Embryophyta</taxon>
        <taxon>Tracheophyta</taxon>
        <taxon>Spermatophyta</taxon>
        <taxon>Magnoliopsida</taxon>
        <taxon>eudicotyledons</taxon>
        <taxon>Gunneridae</taxon>
        <taxon>Pentapetalae</taxon>
        <taxon>asterids</taxon>
        <taxon>lamiids</taxon>
        <taxon>Lamiales</taxon>
        <taxon>Pedaliaceae</taxon>
        <taxon>Sesamum</taxon>
    </lineage>
</organism>
<dbReference type="FunFam" id="1.10.246.130:FF:000001">
    <property type="entry name" value="Gamma-glutamyltransferase 5 isoform 1"/>
    <property type="match status" value="1"/>
</dbReference>
<dbReference type="Gramene" id="SIN_1020517.t">
    <property type="protein sequence ID" value="SIN_1020517.t"/>
    <property type="gene ID" value="SIN_1020517"/>
</dbReference>
<comment type="catalytic activity">
    <reaction evidence="3">
        <text>an N-terminal (5-L-glutamyl)-[peptide] + an alpha-amino acid = 5-L-glutamyl amino acid + an N-terminal L-alpha-aminoacyl-[peptide]</text>
        <dbReference type="Rhea" id="RHEA:23904"/>
        <dbReference type="Rhea" id="RHEA-COMP:9780"/>
        <dbReference type="Rhea" id="RHEA-COMP:9795"/>
        <dbReference type="ChEBI" id="CHEBI:77644"/>
        <dbReference type="ChEBI" id="CHEBI:78597"/>
        <dbReference type="ChEBI" id="CHEBI:78599"/>
        <dbReference type="ChEBI" id="CHEBI:78608"/>
        <dbReference type="EC" id="2.3.2.2"/>
    </reaction>
</comment>
<protein>
    <recommendedName>
        <fullName evidence="3">Glutathione hydrolase</fullName>
        <ecNumber evidence="3">2.3.2.2</ecNumber>
        <ecNumber evidence="3">3.4.19.13</ecNumber>
    </recommendedName>
    <alternativeName>
        <fullName evidence="3">Gamma-glutamyltransferase</fullName>
    </alternativeName>
    <alternativeName>
        <fullName evidence="3">Gamma-glutamyltranspeptidase</fullName>
    </alternativeName>
</protein>
<feature type="binding site" evidence="2">
    <location>
        <position position="108"/>
    </location>
    <ligand>
        <name>L-glutamate</name>
        <dbReference type="ChEBI" id="CHEBI:29985"/>
    </ligand>
</feature>
<dbReference type="Pfam" id="PF01019">
    <property type="entry name" value="G_glu_transpept"/>
    <property type="match status" value="1"/>
</dbReference>
<evidence type="ECO:0000256" key="2">
    <source>
        <dbReference type="PIRSR" id="PIRSR600101-2"/>
    </source>
</evidence>
<sequence>MFLPVCPVSGHGLPVIVLSLISLALFLNSSSAARGERVKANNGVVATDETECSKIGRDMLRQGGHAVDAAVASTLCIGVLRPADSGLGGGGFILVRSHKGEAKVFDMREMAPGQASKDMFSKMNGTEWKHSPLSIAVPGQLAGLYAAHQQYGKLSWRSLVKPAENLARKGFKVSRSLFQKMADARSMIMADKEIQSIFAPNGTLLIEGQTLRLKKLADTLAAIAKDGMSIFYNGSIAQGLADDITRVGGIVTKEDLQKYRVIVRKPLVAYVLGCKMVTVPPPASGGAVVILILKILSIYNMTGVPTALLVHRTVEALKYALALRMNLGDPGFVDVSTTLKSMISDNTAENLRKLIDDNKTFDPPHYGSKWSQLNDHGTSHICIVDRQRNVVTMTTSINTHFGSRFMSPSTGIFLNNQMHDFSIPTSKVRPGAPSNYVGPFKRPLSSMAPAILEKGGRVRAVVGSAGGLLIPDAVSQVLINFFVLKKPSYNAVKAPRFYHRLYPNVLLHENYSSSVGDRYAFSVRTLNELKRKGHQLKRAASVMTVCQFVVQVLKGKNSGQLIAVSDPRKGGFPAGY</sequence>
<dbReference type="PANTHER" id="PTHR11686:SF34">
    <property type="entry name" value="GLUTATHIONE HYDROLASE 1-RELATED"/>
    <property type="match status" value="1"/>
</dbReference>
<dbReference type="InterPro" id="IPR000101">
    <property type="entry name" value="GGT_peptidase"/>
</dbReference>
<keyword evidence="3" id="KW-0808">Transferase</keyword>
<keyword evidence="4" id="KW-0732">Signal</keyword>
<keyword evidence="5" id="KW-1185">Reference proteome</keyword>
<feature type="signal peptide" evidence="4">
    <location>
        <begin position="1"/>
        <end position="32"/>
    </location>
</feature>
<comment type="catalytic activity">
    <reaction evidence="3">
        <text>glutathione + H2O = L-cysteinylglycine + L-glutamate</text>
        <dbReference type="Rhea" id="RHEA:28807"/>
        <dbReference type="ChEBI" id="CHEBI:15377"/>
        <dbReference type="ChEBI" id="CHEBI:29985"/>
        <dbReference type="ChEBI" id="CHEBI:57925"/>
        <dbReference type="ChEBI" id="CHEBI:61694"/>
        <dbReference type="EC" id="3.4.19.13"/>
    </reaction>
</comment>
<comment type="pathway">
    <text evidence="3">Sulfur metabolism; glutathione metabolism.</text>
</comment>
<feature type="active site" description="Nucleophile" evidence="1">
    <location>
        <position position="378"/>
    </location>
</feature>
<dbReference type="UniPathway" id="UPA00204"/>
<dbReference type="AlphaFoldDB" id="A0A8M8UVB4"/>
<dbReference type="RefSeq" id="XP_020547884.1">
    <property type="nucleotide sequence ID" value="XM_020692225.1"/>
</dbReference>
<dbReference type="NCBIfam" id="TIGR00066">
    <property type="entry name" value="g_glut_trans"/>
    <property type="match status" value="1"/>
</dbReference>
<dbReference type="GO" id="GO:0036374">
    <property type="term" value="F:glutathione hydrolase activity"/>
    <property type="evidence" value="ECO:0007669"/>
    <property type="project" value="UniProtKB-UniRule"/>
</dbReference>
<evidence type="ECO:0000256" key="4">
    <source>
        <dbReference type="SAM" id="SignalP"/>
    </source>
</evidence>
<dbReference type="GeneID" id="105157387"/>
<comment type="catalytic activity">
    <reaction evidence="3">
        <text>an S-substituted glutathione + H2O = an S-substituted L-cysteinylglycine + L-glutamate</text>
        <dbReference type="Rhea" id="RHEA:59468"/>
        <dbReference type="ChEBI" id="CHEBI:15377"/>
        <dbReference type="ChEBI" id="CHEBI:29985"/>
        <dbReference type="ChEBI" id="CHEBI:90779"/>
        <dbReference type="ChEBI" id="CHEBI:143103"/>
        <dbReference type="EC" id="3.4.19.13"/>
    </reaction>
</comment>
<dbReference type="PRINTS" id="PR01210">
    <property type="entry name" value="GGTRANSPTASE"/>
</dbReference>
<feature type="binding site" evidence="2">
    <location>
        <begin position="396"/>
        <end position="398"/>
    </location>
    <ligand>
        <name>L-glutamate</name>
        <dbReference type="ChEBI" id="CHEBI:29985"/>
    </ligand>
</feature>
<name>A0A8M8UVB4_SESIN</name>
<dbReference type="EC" id="2.3.2.2" evidence="3"/>
<feature type="chain" id="PRO_5035451763" description="Glutathione hydrolase" evidence="4">
    <location>
        <begin position="33"/>
        <end position="576"/>
    </location>
</feature>
<dbReference type="GO" id="GO:0103068">
    <property type="term" value="F:leukotriene C4 gamma-glutamyl transferase activity"/>
    <property type="evidence" value="ECO:0007669"/>
    <property type="project" value="UniProtKB-EC"/>
</dbReference>
<evidence type="ECO:0000313" key="6">
    <source>
        <dbReference type="RefSeq" id="XP_020547884.1"/>
    </source>
</evidence>
<gene>
    <name evidence="6" type="primary">LOC105157387</name>
</gene>
<keyword evidence="3" id="KW-0012">Acyltransferase</keyword>
<dbReference type="Proteomes" id="UP000504604">
    <property type="component" value="Linkage group LG3"/>
</dbReference>
<dbReference type="InterPro" id="IPR043137">
    <property type="entry name" value="GGT_ssub_C"/>
</dbReference>
<dbReference type="InterPro" id="IPR029055">
    <property type="entry name" value="Ntn_hydrolases_N"/>
</dbReference>
<evidence type="ECO:0000256" key="1">
    <source>
        <dbReference type="PIRSR" id="PIRSR600101-1"/>
    </source>
</evidence>